<dbReference type="EMBL" id="CADCWG010000329">
    <property type="protein sequence ID" value="CAA9580063.1"/>
    <property type="molecule type" value="Genomic_DNA"/>
</dbReference>
<proteinExistence type="predicted"/>
<evidence type="ECO:0000313" key="2">
    <source>
        <dbReference type="EMBL" id="CAA9580063.1"/>
    </source>
</evidence>
<protein>
    <submittedName>
        <fullName evidence="2">Uncharacterized protein</fullName>
    </submittedName>
</protein>
<reference evidence="2" key="1">
    <citation type="submission" date="2020-02" db="EMBL/GenBank/DDBJ databases">
        <authorList>
            <person name="Meier V. D."/>
        </authorList>
    </citation>
    <scope>NUCLEOTIDE SEQUENCE</scope>
    <source>
        <strain evidence="2">AVDCRST_MAG49</strain>
    </source>
</reference>
<feature type="compositionally biased region" description="Basic and acidic residues" evidence="1">
    <location>
        <begin position="7"/>
        <end position="23"/>
    </location>
</feature>
<name>A0A6J4VKM9_9BACT</name>
<sequence>MRRVRAAARERPSSPDGTAERARLVVARRHPASRSDRR</sequence>
<gene>
    <name evidence="2" type="ORF">AVDCRST_MAG49-4734</name>
</gene>
<evidence type="ECO:0000256" key="1">
    <source>
        <dbReference type="SAM" id="MobiDB-lite"/>
    </source>
</evidence>
<organism evidence="2">
    <name type="scientific">uncultured Thermomicrobiales bacterium</name>
    <dbReference type="NCBI Taxonomy" id="1645740"/>
    <lineage>
        <taxon>Bacteria</taxon>
        <taxon>Pseudomonadati</taxon>
        <taxon>Thermomicrobiota</taxon>
        <taxon>Thermomicrobia</taxon>
        <taxon>Thermomicrobiales</taxon>
        <taxon>environmental samples</taxon>
    </lineage>
</organism>
<dbReference type="AlphaFoldDB" id="A0A6J4VKM9"/>
<accession>A0A6J4VKM9</accession>
<feature type="region of interest" description="Disordered" evidence="1">
    <location>
        <begin position="1"/>
        <end position="38"/>
    </location>
</feature>